<dbReference type="SUPFAM" id="SSF46894">
    <property type="entry name" value="C-terminal effector domain of the bipartite response regulators"/>
    <property type="match status" value="1"/>
</dbReference>
<keyword evidence="1" id="KW-1133">Transmembrane helix</keyword>
<evidence type="ECO:0000313" key="3">
    <source>
        <dbReference type="EMBL" id="SIO34820.1"/>
    </source>
</evidence>
<gene>
    <name evidence="3" type="ORF">SAMN05444409_2939</name>
</gene>
<name>A0A1N6IS09_9FLAO</name>
<feature type="transmembrane region" description="Helical" evidence="1">
    <location>
        <begin position="376"/>
        <end position="398"/>
    </location>
</feature>
<protein>
    <submittedName>
        <fullName evidence="3">Regulatory protein, luxR family</fullName>
    </submittedName>
</protein>
<accession>A0A1N6IS09</accession>
<dbReference type="GO" id="GO:0006355">
    <property type="term" value="P:regulation of DNA-templated transcription"/>
    <property type="evidence" value="ECO:0007669"/>
    <property type="project" value="InterPro"/>
</dbReference>
<proteinExistence type="predicted"/>
<dbReference type="InterPro" id="IPR036388">
    <property type="entry name" value="WH-like_DNA-bd_sf"/>
</dbReference>
<dbReference type="STRING" id="1416779.SAMN05444409_2939"/>
<sequence length="577" mass="66629">MKMRFFLSSIFVLLSFTNIFCSTYLQNFNTIASEINRKAFIQNKETRNLLSRLEKIADTHSELIPQYLYWESVANYAQGKSDLEINSKINSKLKIFDENKFPFENALLLHALALNNAITGNYTDSFTNSLKALIIYKRIGNQLFVARINQLLGIICFRTRNYDMSRQFSKQSLVKALPKAEYYKSAINLYSSQAFDNNGRKIALKELEKLIPVVEKLNDLGLLAVVYLNIGCCYSLENREDLLNIYFGKALNIGNQIDNKSFTTSLLINLGSYALGNSNFEKAESDLDQAEKLSIETGDVEQLSLVYQIKSLIFEKKGNTKEAFIYLKKYNEQKEKILSNSKTIDSYQTYMSTFLASAEKEVVISKQNTMLEKRRFLITLISSIFIILLGSAFLIIFYQKRRQQAIIRESEKESLQKQLLYEKNLKQLQEEKHKELLDAKKREVASYSLMLSSKNTVLKEVLHKAGQANGENQKQIIYDNIIEVVKNNLNTQAESHKFIHHFNEVHPDFFNKLKVICKDLTENNMRMCAYFKMGMTTKQVATILNVSGETVKNGRYRLKKKLMLKEEDSLDDFVRSI</sequence>
<reference evidence="4" key="1">
    <citation type="submission" date="2016-11" db="EMBL/GenBank/DDBJ databases">
        <authorList>
            <person name="Varghese N."/>
            <person name="Submissions S."/>
        </authorList>
    </citation>
    <scope>NUCLEOTIDE SEQUENCE [LARGE SCALE GENOMIC DNA]</scope>
    <source>
        <strain evidence="4">DSM 27623</strain>
    </source>
</reference>
<evidence type="ECO:0000313" key="4">
    <source>
        <dbReference type="Proteomes" id="UP000185207"/>
    </source>
</evidence>
<dbReference type="OrthoDB" id="1090267at2"/>
<evidence type="ECO:0000259" key="2">
    <source>
        <dbReference type="PROSITE" id="PS00622"/>
    </source>
</evidence>
<dbReference type="SUPFAM" id="SSF48452">
    <property type="entry name" value="TPR-like"/>
    <property type="match status" value="1"/>
</dbReference>
<dbReference type="AlphaFoldDB" id="A0A1N6IS09"/>
<dbReference type="PROSITE" id="PS00622">
    <property type="entry name" value="HTH_LUXR_1"/>
    <property type="match status" value="1"/>
</dbReference>
<evidence type="ECO:0000256" key="1">
    <source>
        <dbReference type="SAM" id="Phobius"/>
    </source>
</evidence>
<dbReference type="EMBL" id="FSRK01000002">
    <property type="protein sequence ID" value="SIO34820.1"/>
    <property type="molecule type" value="Genomic_DNA"/>
</dbReference>
<dbReference type="InterPro" id="IPR016032">
    <property type="entry name" value="Sig_transdc_resp-reg_C-effctor"/>
</dbReference>
<dbReference type="Proteomes" id="UP000185207">
    <property type="component" value="Unassembled WGS sequence"/>
</dbReference>
<dbReference type="Gene3D" id="1.10.10.10">
    <property type="entry name" value="Winged helix-like DNA-binding domain superfamily/Winged helix DNA-binding domain"/>
    <property type="match status" value="1"/>
</dbReference>
<dbReference type="Pfam" id="PF00196">
    <property type="entry name" value="GerE"/>
    <property type="match status" value="1"/>
</dbReference>
<dbReference type="GO" id="GO:0003677">
    <property type="term" value="F:DNA binding"/>
    <property type="evidence" value="ECO:0007669"/>
    <property type="project" value="InterPro"/>
</dbReference>
<keyword evidence="4" id="KW-1185">Reference proteome</keyword>
<keyword evidence="1" id="KW-0472">Membrane</keyword>
<feature type="domain" description="HTH luxR-type" evidence="2">
    <location>
        <begin position="534"/>
        <end position="561"/>
    </location>
</feature>
<dbReference type="InterPro" id="IPR000792">
    <property type="entry name" value="Tscrpt_reg_LuxR_C"/>
</dbReference>
<organism evidence="3 4">
    <name type="scientific">Epilithonimonas zeae</name>
    <dbReference type="NCBI Taxonomy" id="1416779"/>
    <lineage>
        <taxon>Bacteria</taxon>
        <taxon>Pseudomonadati</taxon>
        <taxon>Bacteroidota</taxon>
        <taxon>Flavobacteriia</taxon>
        <taxon>Flavobacteriales</taxon>
        <taxon>Weeksellaceae</taxon>
        <taxon>Chryseobacterium group</taxon>
        <taxon>Epilithonimonas</taxon>
    </lineage>
</organism>
<dbReference type="InterPro" id="IPR011990">
    <property type="entry name" value="TPR-like_helical_dom_sf"/>
</dbReference>
<keyword evidence="1" id="KW-0812">Transmembrane</keyword>
<dbReference type="Gene3D" id="1.25.40.10">
    <property type="entry name" value="Tetratricopeptide repeat domain"/>
    <property type="match status" value="1"/>
</dbReference>